<dbReference type="EMBL" id="CAJVQC010041155">
    <property type="protein sequence ID" value="CAG8772376.1"/>
    <property type="molecule type" value="Genomic_DNA"/>
</dbReference>
<dbReference type="Proteomes" id="UP000789920">
    <property type="component" value="Unassembled WGS sequence"/>
</dbReference>
<name>A0ACA9R183_9GLOM</name>
<sequence>MPHRKIYQYVEKLVREKKIKLIEYDELADTEDKQMPTVKLLNNKLVNLSLLRNLDGYDDKAVGSLNVELKQFVHDNILKVYGLTYDGTSYFFVGEYAALNLRVYLNEMFSKGAPLKWDKKLTLTSQIVYGLKFLHDQGVVHSDLNPKNIVMHGEIPKLTNIGVSQICPSDESSFSKYDPPEILRYRPSCALIIEKLKTISLSDIFVRDNVKGPSDSRKPMPIFQINIECELDYNYVLKEQKAIQLKIDFINHLALNKGRNPDGFDFIPAKKSILYDNGDLSVIRVYMHSPTIYLPKSKSSPWWELDKLSLFTNQPNEIGDSKDDDVRIHVPVAIVNYTCRATNEFIENVRNALNSSDSSEIKKNLKRTFNDYGNYVATKVTLGGVITIRDWSRVSAESRSYLKSYIQRGIFYGKGRVLEIFENVPLDRIPQLETSIDMRTLGDLYTWFKGVYDCNFVEIISYEEIIPSYELLPDNLRNQIFKEM</sequence>
<reference evidence="1" key="1">
    <citation type="submission" date="2021-06" db="EMBL/GenBank/DDBJ databases">
        <authorList>
            <person name="Kallberg Y."/>
            <person name="Tangrot J."/>
            <person name="Rosling A."/>
        </authorList>
    </citation>
    <scope>NUCLEOTIDE SEQUENCE</scope>
    <source>
        <strain evidence="1">MA461A</strain>
    </source>
</reference>
<keyword evidence="2" id="KW-1185">Reference proteome</keyword>
<feature type="non-terminal residue" evidence="1">
    <location>
        <position position="1"/>
    </location>
</feature>
<evidence type="ECO:0000313" key="2">
    <source>
        <dbReference type="Proteomes" id="UP000789920"/>
    </source>
</evidence>
<protein>
    <submittedName>
        <fullName evidence="1">13552_t:CDS:1</fullName>
    </submittedName>
</protein>
<feature type="non-terminal residue" evidence="1">
    <location>
        <position position="484"/>
    </location>
</feature>
<comment type="caution">
    <text evidence="1">The sequence shown here is derived from an EMBL/GenBank/DDBJ whole genome shotgun (WGS) entry which is preliminary data.</text>
</comment>
<organism evidence="1 2">
    <name type="scientific">Racocetra persica</name>
    <dbReference type="NCBI Taxonomy" id="160502"/>
    <lineage>
        <taxon>Eukaryota</taxon>
        <taxon>Fungi</taxon>
        <taxon>Fungi incertae sedis</taxon>
        <taxon>Mucoromycota</taxon>
        <taxon>Glomeromycotina</taxon>
        <taxon>Glomeromycetes</taxon>
        <taxon>Diversisporales</taxon>
        <taxon>Gigasporaceae</taxon>
        <taxon>Racocetra</taxon>
    </lineage>
</organism>
<proteinExistence type="predicted"/>
<evidence type="ECO:0000313" key="1">
    <source>
        <dbReference type="EMBL" id="CAG8772376.1"/>
    </source>
</evidence>
<accession>A0ACA9R183</accession>
<gene>
    <name evidence="1" type="ORF">RPERSI_LOCUS16569</name>
</gene>